<proteinExistence type="inferred from homology"/>
<organism evidence="9 10">
    <name type="scientific">Cytobacillus horneckiae</name>
    <dbReference type="NCBI Taxonomy" id="549687"/>
    <lineage>
        <taxon>Bacteria</taxon>
        <taxon>Bacillati</taxon>
        <taxon>Bacillota</taxon>
        <taxon>Bacilli</taxon>
        <taxon>Bacillales</taxon>
        <taxon>Bacillaceae</taxon>
        <taxon>Cytobacillus</taxon>
    </lineage>
</organism>
<evidence type="ECO:0000256" key="6">
    <source>
        <dbReference type="RuleBase" id="RU000716"/>
    </source>
</evidence>
<gene>
    <name evidence="9" type="ORF">CWS20_10965</name>
</gene>
<keyword evidence="10" id="KW-1185">Reference proteome</keyword>
<dbReference type="Proteomes" id="UP000233343">
    <property type="component" value="Unassembled WGS sequence"/>
</dbReference>
<accession>A0A2N0ZHM3</accession>
<dbReference type="GO" id="GO:0016987">
    <property type="term" value="F:sigma factor activity"/>
    <property type="evidence" value="ECO:0007669"/>
    <property type="project" value="UniProtKB-KW"/>
</dbReference>
<dbReference type="CDD" id="cd06171">
    <property type="entry name" value="Sigma70_r4"/>
    <property type="match status" value="1"/>
</dbReference>
<dbReference type="InterPro" id="IPR007627">
    <property type="entry name" value="RNA_pol_sigma70_r2"/>
</dbReference>
<dbReference type="InterPro" id="IPR013324">
    <property type="entry name" value="RNA_pol_sigma_r3/r4-like"/>
</dbReference>
<dbReference type="InterPro" id="IPR013325">
    <property type="entry name" value="RNA_pol_sigma_r2"/>
</dbReference>
<dbReference type="SUPFAM" id="SSF88659">
    <property type="entry name" value="Sigma3 and sigma4 domains of RNA polymerase sigma factors"/>
    <property type="match status" value="1"/>
</dbReference>
<dbReference type="GO" id="GO:0006352">
    <property type="term" value="P:DNA-templated transcription initiation"/>
    <property type="evidence" value="ECO:0007669"/>
    <property type="project" value="InterPro"/>
</dbReference>
<sequence length="176" mass="20639">MNEAKIIKQAKKGDHLAFASLFQQHYPILYKYLLKVTMNPDLSEELAQETMAKAIEKLPLFKGKSKFSTWLISIATNKYIDYHRKEKREKDWISDEEAYRKLKWRMESYNEDWNDALTELGKLSEGVRIPIILKHYYGYSYDEIGEMMNISAGTVKSRVHNGLTAVREGLNILEKR</sequence>
<evidence type="ECO:0000256" key="4">
    <source>
        <dbReference type="ARBA" id="ARBA00023125"/>
    </source>
</evidence>
<dbReference type="InterPro" id="IPR013249">
    <property type="entry name" value="RNA_pol_sigma70_r4_t2"/>
</dbReference>
<dbReference type="Gene3D" id="1.10.10.10">
    <property type="entry name" value="Winged helix-like DNA-binding domain superfamily/Winged helix DNA-binding domain"/>
    <property type="match status" value="1"/>
</dbReference>
<dbReference type="PANTHER" id="PTHR43133:SF60">
    <property type="entry name" value="RNA POLYMERASE SIGMA FACTOR SIGV"/>
    <property type="match status" value="1"/>
</dbReference>
<dbReference type="PROSITE" id="PS01063">
    <property type="entry name" value="SIGMA70_ECF"/>
    <property type="match status" value="1"/>
</dbReference>
<protein>
    <recommendedName>
        <fullName evidence="6">RNA polymerase sigma factor</fullName>
    </recommendedName>
</protein>
<dbReference type="GO" id="GO:0003677">
    <property type="term" value="F:DNA binding"/>
    <property type="evidence" value="ECO:0007669"/>
    <property type="project" value="UniProtKB-KW"/>
</dbReference>
<dbReference type="NCBIfam" id="TIGR02937">
    <property type="entry name" value="sigma70-ECF"/>
    <property type="match status" value="1"/>
</dbReference>
<keyword evidence="4 6" id="KW-0238">DNA-binding</keyword>
<dbReference type="InterPro" id="IPR039425">
    <property type="entry name" value="RNA_pol_sigma-70-like"/>
</dbReference>
<feature type="domain" description="RNA polymerase sigma-70 region 2" evidence="7">
    <location>
        <begin position="21"/>
        <end position="88"/>
    </location>
</feature>
<comment type="caution">
    <text evidence="9">The sequence shown here is derived from an EMBL/GenBank/DDBJ whole genome shotgun (WGS) entry which is preliminary data.</text>
</comment>
<evidence type="ECO:0000256" key="3">
    <source>
        <dbReference type="ARBA" id="ARBA00023082"/>
    </source>
</evidence>
<dbReference type="PANTHER" id="PTHR43133">
    <property type="entry name" value="RNA POLYMERASE ECF-TYPE SIGMA FACTO"/>
    <property type="match status" value="1"/>
</dbReference>
<dbReference type="AlphaFoldDB" id="A0A2N0ZHM3"/>
<feature type="domain" description="RNA polymerase sigma factor 70 region 4 type 2" evidence="8">
    <location>
        <begin position="118"/>
        <end position="164"/>
    </location>
</feature>
<dbReference type="RefSeq" id="WP_066195777.1">
    <property type="nucleotide sequence ID" value="NZ_JAMAUX010000003.1"/>
</dbReference>
<dbReference type="NCBIfam" id="NF007216">
    <property type="entry name" value="PRK09638.1"/>
    <property type="match status" value="1"/>
</dbReference>
<dbReference type="InterPro" id="IPR036388">
    <property type="entry name" value="WH-like_DNA-bd_sf"/>
</dbReference>
<evidence type="ECO:0000256" key="5">
    <source>
        <dbReference type="ARBA" id="ARBA00023163"/>
    </source>
</evidence>
<evidence type="ECO:0000256" key="1">
    <source>
        <dbReference type="ARBA" id="ARBA00010641"/>
    </source>
</evidence>
<dbReference type="InterPro" id="IPR014284">
    <property type="entry name" value="RNA_pol_sigma-70_dom"/>
</dbReference>
<evidence type="ECO:0000313" key="10">
    <source>
        <dbReference type="Proteomes" id="UP000233343"/>
    </source>
</evidence>
<keyword evidence="5 6" id="KW-0804">Transcription</keyword>
<evidence type="ECO:0000259" key="8">
    <source>
        <dbReference type="Pfam" id="PF08281"/>
    </source>
</evidence>
<dbReference type="Gene3D" id="1.10.1740.10">
    <property type="match status" value="1"/>
</dbReference>
<comment type="similarity">
    <text evidence="1 6">Belongs to the sigma-70 factor family. ECF subfamily.</text>
</comment>
<dbReference type="SUPFAM" id="SSF88946">
    <property type="entry name" value="Sigma2 domain of RNA polymerase sigma factors"/>
    <property type="match status" value="1"/>
</dbReference>
<dbReference type="InterPro" id="IPR000838">
    <property type="entry name" value="RNA_pol_sigma70_ECF_CS"/>
</dbReference>
<keyword evidence="2 6" id="KW-0805">Transcription regulation</keyword>
<evidence type="ECO:0000259" key="7">
    <source>
        <dbReference type="Pfam" id="PF04542"/>
    </source>
</evidence>
<reference evidence="9 10" key="1">
    <citation type="journal article" date="2010" name="Int. J. Syst. Evol. Microbiol.">
        <title>Bacillus horneckiae sp. nov., isolated from a spacecraft-assembly clean room.</title>
        <authorList>
            <person name="Vaishampayan P."/>
            <person name="Probst A."/>
            <person name="Krishnamurthi S."/>
            <person name="Ghosh S."/>
            <person name="Osman S."/>
            <person name="McDowall A."/>
            <person name="Ruckmani A."/>
            <person name="Mayilraj S."/>
            <person name="Venkateswaran K."/>
        </authorList>
    </citation>
    <scope>NUCLEOTIDE SEQUENCE [LARGE SCALE GENOMIC DNA]</scope>
    <source>
        <strain evidence="10">1PO1SC</strain>
    </source>
</reference>
<name>A0A2N0ZHM3_9BACI</name>
<evidence type="ECO:0000256" key="2">
    <source>
        <dbReference type="ARBA" id="ARBA00023015"/>
    </source>
</evidence>
<dbReference type="EMBL" id="PISD01000020">
    <property type="protein sequence ID" value="PKG29027.1"/>
    <property type="molecule type" value="Genomic_DNA"/>
</dbReference>
<dbReference type="Pfam" id="PF04542">
    <property type="entry name" value="Sigma70_r2"/>
    <property type="match status" value="1"/>
</dbReference>
<dbReference type="GO" id="GO:0006950">
    <property type="term" value="P:response to stress"/>
    <property type="evidence" value="ECO:0007669"/>
    <property type="project" value="UniProtKB-ARBA"/>
</dbReference>
<dbReference type="Pfam" id="PF08281">
    <property type="entry name" value="Sigma70_r4_2"/>
    <property type="match status" value="1"/>
</dbReference>
<evidence type="ECO:0000313" key="9">
    <source>
        <dbReference type="EMBL" id="PKG29027.1"/>
    </source>
</evidence>
<keyword evidence="3 6" id="KW-0731">Sigma factor</keyword>